<protein>
    <recommendedName>
        <fullName evidence="6">Acetylserotonin O-methyltransferase</fullName>
        <ecNumber evidence="5">2.1.1.4</ecNumber>
    </recommendedName>
    <alternativeName>
        <fullName evidence="7">Hydroxyindole O-methyltransferase</fullName>
    </alternativeName>
</protein>
<sequence>MASQTRNGNNAAMELIDHTTGLWRSWMIDAAVKLNLAEHLAKKPMTAEELAEETQTHAPSLFRLLRALASFGIFKIDNDQKWLMTPMAQLLEKRMKHFAPMLVSDIHLAWSSLVDSVKTGKPVFENVYGERLWDYLKSHPADFNNFKAGLHEFNDLFHSKIPDFYDFSQFKHIIDVGGNIGSFMVYVLNRVPNVTATVYDEAHVIEEAKAYVAASEVKDRISFISGNFLESVPAGGDCYIMKSALVDWNDDDAVKIISNIAKNMNERTRLLIIQSCIPEENKYHLGKHYDLLYLIVDGGKERTRKEFEAIVNKCGLRLNKVINTDLPLTDIMEIVA</sequence>
<dbReference type="Gene3D" id="3.40.50.150">
    <property type="entry name" value="Vaccinia Virus protein VP39"/>
    <property type="match status" value="1"/>
</dbReference>
<dbReference type="GO" id="GO:0017096">
    <property type="term" value="F:acetylserotonin O-methyltransferase activity"/>
    <property type="evidence" value="ECO:0007669"/>
    <property type="project" value="UniProtKB-EC"/>
</dbReference>
<dbReference type="InterPro" id="IPR012967">
    <property type="entry name" value="COMT_dimerisation"/>
</dbReference>
<evidence type="ECO:0000256" key="1">
    <source>
        <dbReference type="ARBA" id="ARBA00022603"/>
    </source>
</evidence>
<keyword evidence="11" id="KW-1185">Reference proteome</keyword>
<dbReference type="InterPro" id="IPR029063">
    <property type="entry name" value="SAM-dependent_MTases_sf"/>
</dbReference>
<dbReference type="Gene3D" id="1.10.287.1350">
    <property type="match status" value="1"/>
</dbReference>
<dbReference type="InterPro" id="IPR001077">
    <property type="entry name" value="COMT_C"/>
</dbReference>
<comment type="caution">
    <text evidence="10">The sequence shown here is derived from an EMBL/GenBank/DDBJ whole genome shotgun (WGS) entry which is preliminary data.</text>
</comment>
<dbReference type="InterPro" id="IPR016461">
    <property type="entry name" value="COMT-like"/>
</dbReference>
<dbReference type="PANTHER" id="PTHR43712">
    <property type="entry name" value="PUTATIVE (AFU_ORTHOLOGUE AFUA_4G14580)-RELATED"/>
    <property type="match status" value="1"/>
</dbReference>
<dbReference type="PANTHER" id="PTHR43712:SF2">
    <property type="entry name" value="O-METHYLTRANSFERASE CICE"/>
    <property type="match status" value="1"/>
</dbReference>
<dbReference type="VEuPathDB" id="VectorBase:LDEU008012"/>
<keyword evidence="2" id="KW-0808">Transferase</keyword>
<evidence type="ECO:0000259" key="8">
    <source>
        <dbReference type="Pfam" id="PF00891"/>
    </source>
</evidence>
<dbReference type="Gene3D" id="1.10.10.10">
    <property type="entry name" value="Winged helix-like DNA-binding domain superfamily/Winged helix DNA-binding domain"/>
    <property type="match status" value="1"/>
</dbReference>
<evidence type="ECO:0000259" key="9">
    <source>
        <dbReference type="Pfam" id="PF08100"/>
    </source>
</evidence>
<gene>
    <name evidence="10" type="ORF">B4U80_13281</name>
</gene>
<dbReference type="Pfam" id="PF00891">
    <property type="entry name" value="Methyltransf_2"/>
    <property type="match status" value="1"/>
</dbReference>
<dbReference type="EMBL" id="NCKV01005508">
    <property type="protein sequence ID" value="RWS24028.1"/>
    <property type="molecule type" value="Genomic_DNA"/>
</dbReference>
<evidence type="ECO:0000313" key="10">
    <source>
        <dbReference type="EMBL" id="RWS24028.1"/>
    </source>
</evidence>
<dbReference type="PIRSF" id="PIRSF005739">
    <property type="entry name" value="O-mtase"/>
    <property type="match status" value="1"/>
</dbReference>
<feature type="domain" description="O-methyltransferase C-terminal" evidence="8">
    <location>
        <begin position="110"/>
        <end position="316"/>
    </location>
</feature>
<dbReference type="GO" id="GO:0046983">
    <property type="term" value="F:protein dimerization activity"/>
    <property type="evidence" value="ECO:0007669"/>
    <property type="project" value="InterPro"/>
</dbReference>
<evidence type="ECO:0000313" key="11">
    <source>
        <dbReference type="Proteomes" id="UP000288716"/>
    </source>
</evidence>
<dbReference type="Pfam" id="PF08100">
    <property type="entry name" value="Dimerisation"/>
    <property type="match status" value="1"/>
</dbReference>
<dbReference type="InterPro" id="IPR036388">
    <property type="entry name" value="WH-like_DNA-bd_sf"/>
</dbReference>
<dbReference type="InterPro" id="IPR036390">
    <property type="entry name" value="WH_DNA-bd_sf"/>
</dbReference>
<evidence type="ECO:0000256" key="2">
    <source>
        <dbReference type="ARBA" id="ARBA00022679"/>
    </source>
</evidence>
<reference evidence="10 11" key="1">
    <citation type="journal article" date="2018" name="Gigascience">
        <title>Genomes of trombidid mites reveal novel predicted allergens and laterally-transferred genes associated with secondary metabolism.</title>
        <authorList>
            <person name="Dong X."/>
            <person name="Chaisiri K."/>
            <person name="Xia D."/>
            <person name="Armstrong S.D."/>
            <person name="Fang Y."/>
            <person name="Donnelly M.J."/>
            <person name="Kadowaki T."/>
            <person name="McGarry J.W."/>
            <person name="Darby A.C."/>
            <person name="Makepeace B.L."/>
        </authorList>
    </citation>
    <scope>NUCLEOTIDE SEQUENCE [LARGE SCALE GENOMIC DNA]</scope>
    <source>
        <strain evidence="10">UoL-UT</strain>
    </source>
</reference>
<dbReference type="EC" id="2.1.1.4" evidence="5"/>
<accession>A0A443S8Z0</accession>
<dbReference type="AlphaFoldDB" id="A0A443S8Z0"/>
<dbReference type="SUPFAM" id="SSF53335">
    <property type="entry name" value="S-adenosyl-L-methionine-dependent methyltransferases"/>
    <property type="match status" value="1"/>
</dbReference>
<keyword evidence="3" id="KW-0949">S-adenosyl-L-methionine</keyword>
<dbReference type="SUPFAM" id="SSF46785">
    <property type="entry name" value="Winged helix' DNA-binding domain"/>
    <property type="match status" value="1"/>
</dbReference>
<dbReference type="GO" id="GO:0032259">
    <property type="term" value="P:methylation"/>
    <property type="evidence" value="ECO:0007669"/>
    <property type="project" value="UniProtKB-KW"/>
</dbReference>
<name>A0A443S8Z0_9ACAR</name>
<dbReference type="OrthoDB" id="5950814at2759"/>
<dbReference type="Proteomes" id="UP000288716">
    <property type="component" value="Unassembled WGS sequence"/>
</dbReference>
<evidence type="ECO:0000256" key="3">
    <source>
        <dbReference type="ARBA" id="ARBA00022691"/>
    </source>
</evidence>
<evidence type="ECO:0000256" key="6">
    <source>
        <dbReference type="ARBA" id="ARBA00040730"/>
    </source>
</evidence>
<keyword evidence="1" id="KW-0489">Methyltransferase</keyword>
<feature type="domain" description="O-methyltransferase dimerisation" evidence="9">
    <location>
        <begin position="17"/>
        <end position="91"/>
    </location>
</feature>
<organism evidence="10 11">
    <name type="scientific">Leptotrombidium deliense</name>
    <dbReference type="NCBI Taxonomy" id="299467"/>
    <lineage>
        <taxon>Eukaryota</taxon>
        <taxon>Metazoa</taxon>
        <taxon>Ecdysozoa</taxon>
        <taxon>Arthropoda</taxon>
        <taxon>Chelicerata</taxon>
        <taxon>Arachnida</taxon>
        <taxon>Acari</taxon>
        <taxon>Acariformes</taxon>
        <taxon>Trombidiformes</taxon>
        <taxon>Prostigmata</taxon>
        <taxon>Anystina</taxon>
        <taxon>Parasitengona</taxon>
        <taxon>Trombiculoidea</taxon>
        <taxon>Trombiculidae</taxon>
        <taxon>Leptotrombidium</taxon>
    </lineage>
</organism>
<dbReference type="PROSITE" id="PS51683">
    <property type="entry name" value="SAM_OMT_II"/>
    <property type="match status" value="1"/>
</dbReference>
<evidence type="ECO:0000256" key="4">
    <source>
        <dbReference type="ARBA" id="ARBA00037645"/>
    </source>
</evidence>
<proteinExistence type="predicted"/>
<evidence type="ECO:0000256" key="7">
    <source>
        <dbReference type="ARBA" id="ARBA00043054"/>
    </source>
</evidence>
<comment type="function">
    <text evidence="4">Catalyzes the transfer of a methyl group onto N-acetylserotonin, producing melatonin (N-acetyl-5-methoxytryptamine).</text>
</comment>
<evidence type="ECO:0000256" key="5">
    <source>
        <dbReference type="ARBA" id="ARBA00039116"/>
    </source>
</evidence>